<feature type="transmembrane region" description="Helical" evidence="6">
    <location>
        <begin position="232"/>
        <end position="255"/>
    </location>
</feature>
<dbReference type="Pfam" id="PF01594">
    <property type="entry name" value="AI-2E_transport"/>
    <property type="match status" value="1"/>
</dbReference>
<accession>A0A5B7YFJ4</accession>
<sequence>MTVSTTSPKGGPQTKVLKTLLLLAVIYTLYLAKSLLIPLFFSAFVALLLSPLVAIARRIYIPRTISAAALMVLLLTPFTFLGLQLAEPAERWMQALPKMAAEITEEINEISDSLVEESEKPVAEPQEEESDSFFDWFGDDDDEKEAEKAESPPEEQNTVSDKLKQNSIEMAISVLSNAPLLLAQIFACLIFIFFLLVFGPGLFKVFIRDFPIVTNKRRALVLVHHIQTELSAYIVTISIINALLGTATAIVFTYLGIDDAILWGALVALMNFVPYLGGLASCSILLVAGMVQFGLVSTAFLPAAVFLGINILESQLITPAVLGRSMQLNPLIIILWLSVAGWLWGIVGVLLAVPLLMSFKIILKNLGALPHWVRLIETK</sequence>
<dbReference type="PANTHER" id="PTHR21716:SF16">
    <property type="entry name" value="BLL1467 PROTEIN"/>
    <property type="match status" value="1"/>
</dbReference>
<keyword evidence="4 6" id="KW-1133">Transmembrane helix</keyword>
<dbReference type="PANTHER" id="PTHR21716">
    <property type="entry name" value="TRANSMEMBRANE PROTEIN"/>
    <property type="match status" value="1"/>
</dbReference>
<name>A0A5B7YFJ4_9ALTE</name>
<gene>
    <name evidence="7" type="ORF">FBQ74_13515</name>
</gene>
<dbReference type="RefSeq" id="WP_139757160.1">
    <property type="nucleotide sequence ID" value="NZ_CP039852.1"/>
</dbReference>
<dbReference type="Proteomes" id="UP000304912">
    <property type="component" value="Chromosome"/>
</dbReference>
<keyword evidence="8" id="KW-1185">Reference proteome</keyword>
<dbReference type="OrthoDB" id="9799225at2"/>
<evidence type="ECO:0000256" key="4">
    <source>
        <dbReference type="ARBA" id="ARBA00022989"/>
    </source>
</evidence>
<evidence type="ECO:0000256" key="6">
    <source>
        <dbReference type="SAM" id="Phobius"/>
    </source>
</evidence>
<comment type="subcellular location">
    <subcellularLocation>
        <location evidence="1">Membrane</location>
        <topology evidence="1">Multi-pass membrane protein</topology>
    </subcellularLocation>
</comment>
<feature type="transmembrane region" description="Helical" evidence="6">
    <location>
        <begin position="332"/>
        <end position="356"/>
    </location>
</feature>
<feature type="transmembrane region" description="Helical" evidence="6">
    <location>
        <begin position="65"/>
        <end position="86"/>
    </location>
</feature>
<keyword evidence="5 6" id="KW-0472">Membrane</keyword>
<dbReference type="KEGG" id="salk:FBQ74_13515"/>
<organism evidence="7 8">
    <name type="scientific">Salinimonas iocasae</name>
    <dbReference type="NCBI Taxonomy" id="2572577"/>
    <lineage>
        <taxon>Bacteria</taxon>
        <taxon>Pseudomonadati</taxon>
        <taxon>Pseudomonadota</taxon>
        <taxon>Gammaproteobacteria</taxon>
        <taxon>Alteromonadales</taxon>
        <taxon>Alteromonadaceae</taxon>
        <taxon>Alteromonas/Salinimonas group</taxon>
        <taxon>Salinimonas</taxon>
    </lineage>
</organism>
<feature type="transmembrane region" description="Helical" evidence="6">
    <location>
        <begin position="181"/>
        <end position="207"/>
    </location>
</feature>
<evidence type="ECO:0000256" key="1">
    <source>
        <dbReference type="ARBA" id="ARBA00004141"/>
    </source>
</evidence>
<evidence type="ECO:0000313" key="8">
    <source>
        <dbReference type="Proteomes" id="UP000304912"/>
    </source>
</evidence>
<proteinExistence type="inferred from homology"/>
<reference evidence="7 8" key="1">
    <citation type="submission" date="2019-04" db="EMBL/GenBank/DDBJ databases">
        <title>Salinimonas iocasae sp. nov., a halophilic bacterium isolated from the outer tube casing of tubeworms in Okinawa Trough.</title>
        <authorList>
            <person name="Zhang H."/>
            <person name="Wang H."/>
            <person name="Li C."/>
        </authorList>
    </citation>
    <scope>NUCLEOTIDE SEQUENCE [LARGE SCALE GENOMIC DNA]</scope>
    <source>
        <strain evidence="7 8">KX18D6</strain>
    </source>
</reference>
<dbReference type="GO" id="GO:0055085">
    <property type="term" value="P:transmembrane transport"/>
    <property type="evidence" value="ECO:0007669"/>
    <property type="project" value="TreeGrafter"/>
</dbReference>
<dbReference type="AlphaFoldDB" id="A0A5B7YFJ4"/>
<comment type="similarity">
    <text evidence="2">Belongs to the autoinducer-2 exporter (AI-2E) (TC 2.A.86) family.</text>
</comment>
<evidence type="ECO:0000313" key="7">
    <source>
        <dbReference type="EMBL" id="QCZ94421.1"/>
    </source>
</evidence>
<feature type="transmembrane region" description="Helical" evidence="6">
    <location>
        <begin position="293"/>
        <end position="312"/>
    </location>
</feature>
<dbReference type="InterPro" id="IPR002549">
    <property type="entry name" value="AI-2E-like"/>
</dbReference>
<evidence type="ECO:0000256" key="2">
    <source>
        <dbReference type="ARBA" id="ARBA00009773"/>
    </source>
</evidence>
<evidence type="ECO:0000256" key="3">
    <source>
        <dbReference type="ARBA" id="ARBA00022692"/>
    </source>
</evidence>
<evidence type="ECO:0000256" key="5">
    <source>
        <dbReference type="ARBA" id="ARBA00023136"/>
    </source>
</evidence>
<keyword evidence="3 6" id="KW-0812">Transmembrane</keyword>
<protein>
    <submittedName>
        <fullName evidence="7">AI-2E family transporter</fullName>
    </submittedName>
</protein>
<dbReference type="EMBL" id="CP039852">
    <property type="protein sequence ID" value="QCZ94421.1"/>
    <property type="molecule type" value="Genomic_DNA"/>
</dbReference>
<feature type="transmembrane region" description="Helical" evidence="6">
    <location>
        <begin position="261"/>
        <end position="286"/>
    </location>
</feature>
<dbReference type="GO" id="GO:0016020">
    <property type="term" value="C:membrane"/>
    <property type="evidence" value="ECO:0007669"/>
    <property type="project" value="UniProtKB-SubCell"/>
</dbReference>
<feature type="transmembrane region" description="Helical" evidence="6">
    <location>
        <begin position="20"/>
        <end position="53"/>
    </location>
</feature>